<dbReference type="EMBL" id="BAABME010019125">
    <property type="protein sequence ID" value="GAA0156148.1"/>
    <property type="molecule type" value="Genomic_DNA"/>
</dbReference>
<feature type="domain" description="F-box" evidence="1">
    <location>
        <begin position="33"/>
        <end position="83"/>
    </location>
</feature>
<protein>
    <recommendedName>
        <fullName evidence="1">F-box domain-containing protein</fullName>
    </recommendedName>
</protein>
<proteinExistence type="predicted"/>
<accession>A0AAV3PYL6</accession>
<dbReference type="InterPro" id="IPR050796">
    <property type="entry name" value="SCF_F-box_component"/>
</dbReference>
<dbReference type="PANTHER" id="PTHR31672:SF11">
    <property type="entry name" value="F-BOX PROTEIN CPR1-LIKE ISOFORM X2"/>
    <property type="match status" value="1"/>
</dbReference>
<dbReference type="SUPFAM" id="SSF81383">
    <property type="entry name" value="F-box domain"/>
    <property type="match status" value="1"/>
</dbReference>
<dbReference type="Pfam" id="PF08268">
    <property type="entry name" value="FBA_3"/>
    <property type="match status" value="1"/>
</dbReference>
<evidence type="ECO:0000313" key="3">
    <source>
        <dbReference type="Proteomes" id="UP001454036"/>
    </source>
</evidence>
<sequence>MMEKGKSSLLRLVEEKAISREVIENEKRKPQENLIIPYLPKDCISNILVRLPIESLPQLRFICKPWYKIINSPTFIDAHFRSSNTVLIFLHIVGRDISLPSRGKSNLFPVESKLLQPEGPFGLRKSMFDPLLLYSINFIEITGQKGMVKEYNATCLGHIRASYNGLILLDNEIKKGGLIIVNPVTREAIDLPVGTMFPSGKESYGLTFHSHGNDYKVVHLFQDHLRYVGCEILDLSTRRWRMVDGPPFNFFNWLGCEPVFANEALYWLPRVVLNDYLVYFALDDEKFHKLPLPKSCSSDDSIFRMAGQLGLVTHEEPYRIVLWTLSSSCIEGWKKQYNITVDCRHVIPLYCIEETDEFVFTDTIGSLYSYDLYLHYTKKIEVKNVSSAVHGRYLPHVNSLLSWGTRPKDRYMDD</sequence>
<comment type="caution">
    <text evidence="2">The sequence shown here is derived from an EMBL/GenBank/DDBJ whole genome shotgun (WGS) entry which is preliminary data.</text>
</comment>
<dbReference type="InterPro" id="IPR036047">
    <property type="entry name" value="F-box-like_dom_sf"/>
</dbReference>
<reference evidence="2 3" key="1">
    <citation type="submission" date="2024-01" db="EMBL/GenBank/DDBJ databases">
        <title>The complete chloroplast genome sequence of Lithospermum erythrorhizon: insights into the phylogenetic relationship among Boraginaceae species and the maternal lineages of purple gromwells.</title>
        <authorList>
            <person name="Okada T."/>
            <person name="Watanabe K."/>
        </authorList>
    </citation>
    <scope>NUCLEOTIDE SEQUENCE [LARGE SCALE GENOMIC DNA]</scope>
</reference>
<dbReference type="InterPro" id="IPR001810">
    <property type="entry name" value="F-box_dom"/>
</dbReference>
<name>A0AAV3PYL6_LITER</name>
<dbReference type="NCBIfam" id="TIGR01640">
    <property type="entry name" value="F_box_assoc_1"/>
    <property type="match status" value="1"/>
</dbReference>
<dbReference type="SMART" id="SM00256">
    <property type="entry name" value="FBOX"/>
    <property type="match status" value="1"/>
</dbReference>
<dbReference type="PROSITE" id="PS50181">
    <property type="entry name" value="FBOX"/>
    <property type="match status" value="1"/>
</dbReference>
<dbReference type="InterPro" id="IPR013187">
    <property type="entry name" value="F-box-assoc_dom_typ3"/>
</dbReference>
<evidence type="ECO:0000313" key="2">
    <source>
        <dbReference type="EMBL" id="GAA0156148.1"/>
    </source>
</evidence>
<dbReference type="Proteomes" id="UP001454036">
    <property type="component" value="Unassembled WGS sequence"/>
</dbReference>
<keyword evidence="3" id="KW-1185">Reference proteome</keyword>
<dbReference type="InterPro" id="IPR017451">
    <property type="entry name" value="F-box-assoc_interact_dom"/>
</dbReference>
<dbReference type="PANTHER" id="PTHR31672">
    <property type="entry name" value="BNACNNG10540D PROTEIN"/>
    <property type="match status" value="1"/>
</dbReference>
<dbReference type="Pfam" id="PF00646">
    <property type="entry name" value="F-box"/>
    <property type="match status" value="1"/>
</dbReference>
<evidence type="ECO:0000259" key="1">
    <source>
        <dbReference type="PROSITE" id="PS50181"/>
    </source>
</evidence>
<organism evidence="2 3">
    <name type="scientific">Lithospermum erythrorhizon</name>
    <name type="common">Purple gromwell</name>
    <name type="synonym">Lithospermum officinale var. erythrorhizon</name>
    <dbReference type="NCBI Taxonomy" id="34254"/>
    <lineage>
        <taxon>Eukaryota</taxon>
        <taxon>Viridiplantae</taxon>
        <taxon>Streptophyta</taxon>
        <taxon>Embryophyta</taxon>
        <taxon>Tracheophyta</taxon>
        <taxon>Spermatophyta</taxon>
        <taxon>Magnoliopsida</taxon>
        <taxon>eudicotyledons</taxon>
        <taxon>Gunneridae</taxon>
        <taxon>Pentapetalae</taxon>
        <taxon>asterids</taxon>
        <taxon>lamiids</taxon>
        <taxon>Boraginales</taxon>
        <taxon>Boraginaceae</taxon>
        <taxon>Boraginoideae</taxon>
        <taxon>Lithospermeae</taxon>
        <taxon>Lithospermum</taxon>
    </lineage>
</organism>
<gene>
    <name evidence="2" type="ORF">LIER_38222</name>
</gene>
<dbReference type="Gene3D" id="1.20.1280.50">
    <property type="match status" value="1"/>
</dbReference>
<dbReference type="AlphaFoldDB" id="A0AAV3PYL6"/>